<feature type="non-terminal residue" evidence="7">
    <location>
        <position position="65"/>
    </location>
</feature>
<dbReference type="Pfam" id="PF00288">
    <property type="entry name" value="GHMP_kinases_N"/>
    <property type="match status" value="1"/>
</dbReference>
<feature type="non-terminal residue" evidence="7">
    <location>
        <position position="1"/>
    </location>
</feature>
<dbReference type="PANTHER" id="PTHR20861">
    <property type="entry name" value="HOMOSERINE/4-DIPHOSPHOCYTIDYL-2-C-METHYL-D-ERYTHRITOL KINASE"/>
    <property type="match status" value="1"/>
</dbReference>
<dbReference type="GO" id="GO:0005524">
    <property type="term" value="F:ATP binding"/>
    <property type="evidence" value="ECO:0007669"/>
    <property type="project" value="UniProtKB-KW"/>
</dbReference>
<dbReference type="InterPro" id="IPR006203">
    <property type="entry name" value="GHMP_knse_ATP-bd_CS"/>
</dbReference>
<dbReference type="GO" id="GO:0008652">
    <property type="term" value="P:amino acid biosynthetic process"/>
    <property type="evidence" value="ECO:0007669"/>
    <property type="project" value="UniProtKB-KW"/>
</dbReference>
<evidence type="ECO:0000259" key="6">
    <source>
        <dbReference type="Pfam" id="PF00288"/>
    </source>
</evidence>
<evidence type="ECO:0000313" key="7">
    <source>
        <dbReference type="EMBL" id="KAH9298196.1"/>
    </source>
</evidence>
<evidence type="ECO:0000256" key="4">
    <source>
        <dbReference type="ARBA" id="ARBA00022777"/>
    </source>
</evidence>
<evidence type="ECO:0000313" key="8">
    <source>
        <dbReference type="Proteomes" id="UP000824469"/>
    </source>
</evidence>
<keyword evidence="4" id="KW-0418">Kinase</keyword>
<feature type="domain" description="GHMP kinase N-terminal" evidence="6">
    <location>
        <begin position="7"/>
        <end position="63"/>
    </location>
</feature>
<reference evidence="7 8" key="1">
    <citation type="journal article" date="2021" name="Nat. Plants">
        <title>The Taxus genome provides insights into paclitaxel biosynthesis.</title>
        <authorList>
            <person name="Xiong X."/>
            <person name="Gou J."/>
            <person name="Liao Q."/>
            <person name="Li Y."/>
            <person name="Zhou Q."/>
            <person name="Bi G."/>
            <person name="Li C."/>
            <person name="Du R."/>
            <person name="Wang X."/>
            <person name="Sun T."/>
            <person name="Guo L."/>
            <person name="Liang H."/>
            <person name="Lu P."/>
            <person name="Wu Y."/>
            <person name="Zhang Z."/>
            <person name="Ro D.K."/>
            <person name="Shang Y."/>
            <person name="Huang S."/>
            <person name="Yan J."/>
        </authorList>
    </citation>
    <scope>NUCLEOTIDE SEQUENCE [LARGE SCALE GENOMIC DNA]</scope>
    <source>
        <strain evidence="7">Ta-2019</strain>
    </source>
</reference>
<comment type="caution">
    <text evidence="7">The sequence shown here is derived from an EMBL/GenBank/DDBJ whole genome shotgun (WGS) entry which is preliminary data.</text>
</comment>
<dbReference type="InterPro" id="IPR014721">
    <property type="entry name" value="Ribsml_uS5_D2-typ_fold_subgr"/>
</dbReference>
<evidence type="ECO:0000256" key="1">
    <source>
        <dbReference type="ARBA" id="ARBA00022605"/>
    </source>
</evidence>
<keyword evidence="2" id="KW-0808">Transferase</keyword>
<accession>A0AA38FEJ9</accession>
<keyword evidence="3" id="KW-0547">Nucleotide-binding</keyword>
<organism evidence="7 8">
    <name type="scientific">Taxus chinensis</name>
    <name type="common">Chinese yew</name>
    <name type="synonym">Taxus wallichiana var. chinensis</name>
    <dbReference type="NCBI Taxonomy" id="29808"/>
    <lineage>
        <taxon>Eukaryota</taxon>
        <taxon>Viridiplantae</taxon>
        <taxon>Streptophyta</taxon>
        <taxon>Embryophyta</taxon>
        <taxon>Tracheophyta</taxon>
        <taxon>Spermatophyta</taxon>
        <taxon>Pinopsida</taxon>
        <taxon>Pinidae</taxon>
        <taxon>Conifers II</taxon>
        <taxon>Cupressales</taxon>
        <taxon>Taxaceae</taxon>
        <taxon>Taxus</taxon>
    </lineage>
</organism>
<evidence type="ECO:0000256" key="2">
    <source>
        <dbReference type="ARBA" id="ARBA00022679"/>
    </source>
</evidence>
<dbReference type="InterPro" id="IPR020568">
    <property type="entry name" value="Ribosomal_Su5_D2-typ_SF"/>
</dbReference>
<evidence type="ECO:0000256" key="5">
    <source>
        <dbReference type="ARBA" id="ARBA00022840"/>
    </source>
</evidence>
<dbReference type="AlphaFoldDB" id="A0AA38FEJ9"/>
<keyword evidence="5" id="KW-0067">ATP-binding</keyword>
<keyword evidence="1" id="KW-0028">Amino-acid biosynthesis</keyword>
<gene>
    <name evidence="7" type="ORF">KI387_029878</name>
</gene>
<dbReference type="SUPFAM" id="SSF54211">
    <property type="entry name" value="Ribosomal protein S5 domain 2-like"/>
    <property type="match status" value="1"/>
</dbReference>
<evidence type="ECO:0000256" key="3">
    <source>
        <dbReference type="ARBA" id="ARBA00022741"/>
    </source>
</evidence>
<dbReference type="GO" id="GO:0016301">
    <property type="term" value="F:kinase activity"/>
    <property type="evidence" value="ECO:0007669"/>
    <property type="project" value="UniProtKB-KW"/>
</dbReference>
<protein>
    <recommendedName>
        <fullName evidence="6">GHMP kinase N-terminal domain-containing protein</fullName>
    </recommendedName>
</protein>
<dbReference type="EMBL" id="JAHRHJ020000010">
    <property type="protein sequence ID" value="KAH9298196.1"/>
    <property type="molecule type" value="Genomic_DNA"/>
</dbReference>
<dbReference type="PANTHER" id="PTHR20861:SF1">
    <property type="entry name" value="HOMOSERINE KINASE"/>
    <property type="match status" value="1"/>
</dbReference>
<sequence length="65" mass="6384">KATMELLGIRSVGLSLSLHKCLPLGSGLGSSAGSVAAAAVAMNALFGNKLTTSELVLVGLESEAA</sequence>
<keyword evidence="8" id="KW-1185">Reference proteome</keyword>
<dbReference type="Gene3D" id="3.30.230.10">
    <property type="match status" value="1"/>
</dbReference>
<name>A0AA38FEJ9_TAXCH</name>
<dbReference type="Proteomes" id="UP000824469">
    <property type="component" value="Unassembled WGS sequence"/>
</dbReference>
<proteinExistence type="predicted"/>
<dbReference type="InterPro" id="IPR006204">
    <property type="entry name" value="GHMP_kinase_N_dom"/>
</dbReference>
<dbReference type="PROSITE" id="PS00627">
    <property type="entry name" value="GHMP_KINASES_ATP"/>
    <property type="match status" value="1"/>
</dbReference>